<dbReference type="NCBIfam" id="TIGR03756">
    <property type="entry name" value="conj_TIGR03756"/>
    <property type="match status" value="1"/>
</dbReference>
<evidence type="ECO:0000313" key="3">
    <source>
        <dbReference type="EMBL" id="TFF80965.1"/>
    </source>
</evidence>
<evidence type="ECO:0000256" key="1">
    <source>
        <dbReference type="SAM" id="SignalP"/>
    </source>
</evidence>
<evidence type="ECO:0000313" key="4">
    <source>
        <dbReference type="Proteomes" id="UP000297720"/>
    </source>
</evidence>
<accession>A0A5F0KB68</accession>
<dbReference type="EMBL" id="QORL01000017">
    <property type="protein sequence ID" value="TFF76517.1"/>
    <property type="molecule type" value="Genomic_DNA"/>
</dbReference>
<dbReference type="OrthoDB" id="8435546at2"/>
<reference evidence="3 5" key="1">
    <citation type="submission" date="2018-06" db="EMBL/GenBank/DDBJ databases">
        <title>Occurrence of a novel blaKPC-2- and qnrS2- harbouring IncP6 plasmid from Aeromonas taiwanensis isolates recovered from the river sediments.</title>
        <authorList>
            <person name="Zheng B."/>
            <person name="Yu X."/>
            <person name="Xiao Y."/>
        </authorList>
    </citation>
    <scope>NUCLEOTIDE SEQUENCE [LARGE SCALE GENOMIC DNA]</scope>
    <source>
        <strain evidence="2 4">1713</strain>
        <strain evidence="3 5">198</strain>
    </source>
</reference>
<proteinExistence type="predicted"/>
<dbReference type="Proteomes" id="UP000297914">
    <property type="component" value="Unassembled WGS sequence"/>
</dbReference>
<dbReference type="InterPro" id="IPR009649">
    <property type="entry name" value="TraU"/>
</dbReference>
<keyword evidence="4" id="KW-1185">Reference proteome</keyword>
<name>A0A5F0KB68_9GAMM</name>
<evidence type="ECO:0000313" key="5">
    <source>
        <dbReference type="Proteomes" id="UP000297914"/>
    </source>
</evidence>
<evidence type="ECO:0000313" key="2">
    <source>
        <dbReference type="EMBL" id="TFF76517.1"/>
    </source>
</evidence>
<keyword evidence="1" id="KW-0732">Signal</keyword>
<gene>
    <name evidence="2" type="ORF">DRM93_09435</name>
    <name evidence="3" type="ORF">DRM94_09435</name>
</gene>
<sequence length="359" mass="39620">MVNKLSLGARIAISCLMVISGKSMAIDANSTLPDGDKKVEIFDLIADTMDLACVDYKIKGVCFWLHCAGPYCRVRTSSVVSHYNPDVIVETVSNREAYPLTWLTKPMSQVTDPLARGLNHGFDVGTGVRGSPTGTATNKNFFDTNVYGNPALLGFRDIVGSMLSLSGFCNSDVMPFNPYFVSTLDPEWRMGLLEAPLLVLPSNFNRKIFAKSGDALSGTVGSALGGYGDIVQSSERFGYIFPRIGSIVNPNRYISSTVIAQRAADIVTSLNAHIYQKLPDTAGSAKVWAPVPPREGDAETAKWQRNYPRGKTECKAFPADSSEEFKYSEDDFSPTHNYLYTLWRRYECCARRGTFLYRI</sequence>
<protein>
    <submittedName>
        <fullName evidence="3">TIGR03756 family integrating conjugative element protein</fullName>
    </submittedName>
</protein>
<dbReference type="Pfam" id="PF06834">
    <property type="entry name" value="TraU"/>
    <property type="match status" value="1"/>
</dbReference>
<organism evidence="3 5">
    <name type="scientific">Aeromonas taiwanensis</name>
    <dbReference type="NCBI Taxonomy" id="633417"/>
    <lineage>
        <taxon>Bacteria</taxon>
        <taxon>Pseudomonadati</taxon>
        <taxon>Pseudomonadota</taxon>
        <taxon>Gammaproteobacteria</taxon>
        <taxon>Aeromonadales</taxon>
        <taxon>Aeromonadaceae</taxon>
        <taxon>Aeromonas</taxon>
    </lineage>
</organism>
<dbReference type="AlphaFoldDB" id="A0A5F0KB68"/>
<dbReference type="Proteomes" id="UP000297720">
    <property type="component" value="Unassembled WGS sequence"/>
</dbReference>
<feature type="signal peptide" evidence="1">
    <location>
        <begin position="1"/>
        <end position="25"/>
    </location>
</feature>
<dbReference type="InterPro" id="IPR026331">
    <property type="entry name" value="PFL_4710"/>
</dbReference>
<feature type="chain" id="PRO_5044621279" evidence="1">
    <location>
        <begin position="26"/>
        <end position="359"/>
    </location>
</feature>
<dbReference type="EMBL" id="QORK01000017">
    <property type="protein sequence ID" value="TFF80965.1"/>
    <property type="molecule type" value="Genomic_DNA"/>
</dbReference>
<comment type="caution">
    <text evidence="3">The sequence shown here is derived from an EMBL/GenBank/DDBJ whole genome shotgun (WGS) entry which is preliminary data.</text>
</comment>